<proteinExistence type="inferred from homology"/>
<evidence type="ECO:0000256" key="3">
    <source>
        <dbReference type="ARBA" id="ARBA00022737"/>
    </source>
</evidence>
<reference evidence="4 5" key="1">
    <citation type="submission" date="2024-06" db="EMBL/GenBank/DDBJ databases">
        <authorList>
            <person name="Kim D.-U."/>
        </authorList>
    </citation>
    <scope>NUCLEOTIDE SEQUENCE [LARGE SCALE GENOMIC DNA]</scope>
    <source>
        <strain evidence="4 5">KACC15460</strain>
    </source>
</reference>
<dbReference type="EMBL" id="JBEWSZ010000008">
    <property type="protein sequence ID" value="MET2832177.1"/>
    <property type="molecule type" value="Genomic_DNA"/>
</dbReference>
<dbReference type="InterPro" id="IPR018357">
    <property type="entry name" value="Hexapep_transf_CS"/>
</dbReference>
<dbReference type="PANTHER" id="PTHR43300:SF7">
    <property type="entry name" value="UDP-N-ACETYLBACILLOSAMINE N-ACETYLTRANSFERASE"/>
    <property type="match status" value="1"/>
</dbReference>
<evidence type="ECO:0000313" key="4">
    <source>
        <dbReference type="EMBL" id="MET2832177.1"/>
    </source>
</evidence>
<dbReference type="SUPFAM" id="SSF51161">
    <property type="entry name" value="Trimeric LpxA-like enzymes"/>
    <property type="match status" value="1"/>
</dbReference>
<gene>
    <name evidence="4" type="ORF">ABVQ20_35050</name>
</gene>
<dbReference type="InterPro" id="IPR011004">
    <property type="entry name" value="Trimer_LpxA-like_sf"/>
</dbReference>
<keyword evidence="2" id="KW-0808">Transferase</keyword>
<evidence type="ECO:0000256" key="2">
    <source>
        <dbReference type="ARBA" id="ARBA00022679"/>
    </source>
</evidence>
<dbReference type="Proteomes" id="UP001548832">
    <property type="component" value="Unassembled WGS sequence"/>
</dbReference>
<evidence type="ECO:0000313" key="5">
    <source>
        <dbReference type="Proteomes" id="UP001548832"/>
    </source>
</evidence>
<dbReference type="PANTHER" id="PTHR43300">
    <property type="entry name" value="ACETYLTRANSFERASE"/>
    <property type="match status" value="1"/>
</dbReference>
<dbReference type="InterPro" id="IPR050179">
    <property type="entry name" value="Trans_hexapeptide_repeat"/>
</dbReference>
<accession>A0ABV2DQD4</accession>
<comment type="caution">
    <text evidence="4">The sequence shown here is derived from an EMBL/GenBank/DDBJ whole genome shotgun (WGS) entry which is preliminary data.</text>
</comment>
<dbReference type="Gene3D" id="2.160.10.10">
    <property type="entry name" value="Hexapeptide repeat proteins"/>
    <property type="match status" value="1"/>
</dbReference>
<keyword evidence="5" id="KW-1185">Reference proteome</keyword>
<dbReference type="RefSeq" id="WP_354464404.1">
    <property type="nucleotide sequence ID" value="NZ_JBEWSZ010000008.1"/>
</dbReference>
<organism evidence="4 5">
    <name type="scientific">Mesorhizobium shangrilense</name>
    <dbReference type="NCBI Taxonomy" id="460060"/>
    <lineage>
        <taxon>Bacteria</taxon>
        <taxon>Pseudomonadati</taxon>
        <taxon>Pseudomonadota</taxon>
        <taxon>Alphaproteobacteria</taxon>
        <taxon>Hyphomicrobiales</taxon>
        <taxon>Phyllobacteriaceae</taxon>
        <taxon>Mesorhizobium</taxon>
    </lineage>
</organism>
<dbReference type="PROSITE" id="PS00101">
    <property type="entry name" value="HEXAPEP_TRANSFERASES"/>
    <property type="match status" value="1"/>
</dbReference>
<protein>
    <submittedName>
        <fullName evidence="4">Uncharacterized protein</fullName>
    </submittedName>
</protein>
<evidence type="ECO:0000256" key="1">
    <source>
        <dbReference type="ARBA" id="ARBA00007274"/>
    </source>
</evidence>
<keyword evidence="3" id="KW-0677">Repeat</keyword>
<comment type="similarity">
    <text evidence="1">Belongs to the transferase hexapeptide repeat family.</text>
</comment>
<name>A0ABV2DQD4_9HYPH</name>
<sequence length="291" mass="30289">MSEASYHLVFLGAGGHARVVSRILTRAAIHSEAWRNEAGSRLLPYRYEAIHIVASQGETKEIVEVLLVAFGNTPDSASNMGGKGAMVHHHASDGACISHIAGLPGPVKMVLVNGIGQRATIMNDGLNPRLTAVDQYESMQLVKEGLTVLEPPIVDPAAMLLDAYEVSMGALKSRGTDGQIAHGAQVHIGANLSAQVYVGPRAIINTGANIDHDCQISAGAFIGPGAILCGGVVVGQAAFVGAGAIVLPGVRIGCGALVPGGAVVDRDVKDNAVAESRDDRRMRAELRRQDS</sequence>